<dbReference type="GO" id="GO:0016491">
    <property type="term" value="F:oxidoreductase activity"/>
    <property type="evidence" value="ECO:0007669"/>
    <property type="project" value="UniProtKB-KW"/>
</dbReference>
<dbReference type="Gene3D" id="3.40.50.720">
    <property type="entry name" value="NAD(P)-binding Rossmann-like Domain"/>
    <property type="match status" value="1"/>
</dbReference>
<dbReference type="InterPro" id="IPR023985">
    <property type="entry name" value="SDR_subfam_1"/>
</dbReference>
<evidence type="ECO:0000256" key="3">
    <source>
        <dbReference type="ARBA" id="ARBA00023027"/>
    </source>
</evidence>
<dbReference type="PRINTS" id="PR00080">
    <property type="entry name" value="SDRFAMILY"/>
</dbReference>
<dbReference type="InterPro" id="IPR002347">
    <property type="entry name" value="SDR_fam"/>
</dbReference>
<reference evidence="5" key="1">
    <citation type="submission" date="2019-07" db="EMBL/GenBank/DDBJ databases">
        <title>Genomic Encyclopedia of Type Strains, Phase IV (KMG-IV): sequencing the most valuable type-strain genomes for metagenomic binning, comparative biology and taxonomic classification.</title>
        <authorList>
            <person name="Goeker M."/>
        </authorList>
    </citation>
    <scope>NUCLEOTIDE SEQUENCE</scope>
    <source>
        <strain evidence="5">DSM 44596</strain>
    </source>
</reference>
<proteinExistence type="inferred from homology"/>
<organism evidence="5">
    <name type="scientific">Nocardia globerula</name>
    <dbReference type="NCBI Taxonomy" id="1818"/>
    <lineage>
        <taxon>Bacteria</taxon>
        <taxon>Bacillati</taxon>
        <taxon>Actinomycetota</taxon>
        <taxon>Actinomycetes</taxon>
        <taxon>Mycobacteriales</taxon>
        <taxon>Nocardiaceae</taxon>
        <taxon>Nocardia</taxon>
    </lineage>
</organism>
<dbReference type="SUPFAM" id="SSF51735">
    <property type="entry name" value="NAD(P)-binding Rossmann-fold domains"/>
    <property type="match status" value="1"/>
</dbReference>
<dbReference type="PANTHER" id="PTHR24321">
    <property type="entry name" value="DEHYDROGENASES, SHORT CHAIN"/>
    <property type="match status" value="1"/>
</dbReference>
<dbReference type="EMBL" id="VNIQ01000001">
    <property type="protein sequence ID" value="TYQ08177.1"/>
    <property type="molecule type" value="Genomic_DNA"/>
</dbReference>
<dbReference type="FunFam" id="3.40.50.720:FF:000084">
    <property type="entry name" value="Short-chain dehydrogenase reductase"/>
    <property type="match status" value="1"/>
</dbReference>
<evidence type="ECO:0008006" key="6">
    <source>
        <dbReference type="Google" id="ProtNLM"/>
    </source>
</evidence>
<dbReference type="InterPro" id="IPR020904">
    <property type="entry name" value="Sc_DH/Rdtase_CS"/>
</dbReference>
<evidence type="ECO:0000256" key="4">
    <source>
        <dbReference type="RuleBase" id="RU000363"/>
    </source>
</evidence>
<dbReference type="Pfam" id="PF00106">
    <property type="entry name" value="adh_short"/>
    <property type="match status" value="1"/>
</dbReference>
<comment type="similarity">
    <text evidence="1 4">Belongs to the short-chain dehydrogenases/reductases (SDR) family.</text>
</comment>
<gene>
    <name evidence="5" type="ORF">FNL38_101548</name>
</gene>
<comment type="caution">
    <text evidence="5">The sequence shown here is derived from an EMBL/GenBank/DDBJ whole genome shotgun (WGS) entry which is preliminary data.</text>
</comment>
<dbReference type="InterPro" id="IPR036291">
    <property type="entry name" value="NAD(P)-bd_dom_sf"/>
</dbReference>
<keyword evidence="3" id="KW-0520">NAD</keyword>
<evidence type="ECO:0000256" key="1">
    <source>
        <dbReference type="ARBA" id="ARBA00006484"/>
    </source>
</evidence>
<dbReference type="PROSITE" id="PS00061">
    <property type="entry name" value="ADH_SHORT"/>
    <property type="match status" value="1"/>
</dbReference>
<dbReference type="NCBIfam" id="NF009467">
    <property type="entry name" value="PRK12826.1-3"/>
    <property type="match status" value="1"/>
</dbReference>
<dbReference type="PANTHER" id="PTHR24321:SF8">
    <property type="entry name" value="ESTRADIOL 17-BETA-DEHYDROGENASE 8-RELATED"/>
    <property type="match status" value="1"/>
</dbReference>
<evidence type="ECO:0000256" key="2">
    <source>
        <dbReference type="ARBA" id="ARBA00023002"/>
    </source>
</evidence>
<sequence length="273" mass="29074">MTQVRSLEGRVAFITGAARGQGRSHAIRLAREGASIIAIDVCSAVAEHNTYDAATSEDFTETVRLVEAEGGKILAREADVRDSAALAAVVKDGVEQFGRLDIVVANAGVCNWNRFWEMSDEQWETLIDINLTGVWKTLKAAVPSIIEGGRGGSIVVISSVAGLKAMPGQAHYGSAKFGLVGLTQAAAKELGEYRIRVNSIHPYGVNTPMGVDQGALAVFQNYPQYLPNFTPILTETAFAEPDEISDTVVWLAGDGSRTVTASHIALDQGNSKV</sequence>
<protein>
    <recommendedName>
        <fullName evidence="6">SDR family mycofactocin-dependent oxidoreductase</fullName>
    </recommendedName>
</protein>
<evidence type="ECO:0000313" key="5">
    <source>
        <dbReference type="EMBL" id="TYQ08177.1"/>
    </source>
</evidence>
<keyword evidence="2" id="KW-0560">Oxidoreductase</keyword>
<dbReference type="NCBIfam" id="TIGR03971">
    <property type="entry name" value="SDR_subfam_1"/>
    <property type="match status" value="1"/>
</dbReference>
<dbReference type="CDD" id="cd05233">
    <property type="entry name" value="SDR_c"/>
    <property type="match status" value="1"/>
</dbReference>
<dbReference type="AlphaFoldDB" id="A0A652YX24"/>
<name>A0A652YX24_NOCGL</name>
<dbReference type="PRINTS" id="PR00081">
    <property type="entry name" value="GDHRDH"/>
</dbReference>
<accession>A0A652YX24</accession>